<keyword evidence="2" id="KW-1185">Reference proteome</keyword>
<dbReference type="GeneID" id="23565073"/>
<dbReference type="EMBL" id="CM003143">
    <property type="protein sequence ID" value="KIS70014.1"/>
    <property type="molecule type" value="Genomic_DNA"/>
</dbReference>
<proteinExistence type="predicted"/>
<protein>
    <submittedName>
        <fullName evidence="1">Uncharacterized protein</fullName>
    </submittedName>
</protein>
<evidence type="ECO:0000313" key="1">
    <source>
        <dbReference type="EMBL" id="KIS70014.1"/>
    </source>
</evidence>
<name>A0A0D1E1N8_MYCMD</name>
<dbReference type="AlphaFoldDB" id="A0A0D1E1N8"/>
<dbReference type="OrthoDB" id="2547083at2759"/>
<dbReference type="KEGG" id="uma:UMAG_05088"/>
<organism evidence="1 2">
    <name type="scientific">Mycosarcoma maydis</name>
    <name type="common">Corn smut fungus</name>
    <name type="synonym">Ustilago maydis</name>
    <dbReference type="NCBI Taxonomy" id="5270"/>
    <lineage>
        <taxon>Eukaryota</taxon>
        <taxon>Fungi</taxon>
        <taxon>Dikarya</taxon>
        <taxon>Basidiomycota</taxon>
        <taxon>Ustilaginomycotina</taxon>
        <taxon>Ustilaginomycetes</taxon>
        <taxon>Ustilaginales</taxon>
        <taxon>Ustilaginaceae</taxon>
        <taxon>Mycosarcoma</taxon>
    </lineage>
</organism>
<gene>
    <name evidence="1" type="ORF">UMAG_05088</name>
</gene>
<dbReference type="RefSeq" id="XP_011388162.1">
    <property type="nucleotide sequence ID" value="XM_011389860.1"/>
</dbReference>
<dbReference type="Proteomes" id="UP000000561">
    <property type="component" value="Chromosome 4"/>
</dbReference>
<dbReference type="VEuPathDB" id="FungiDB:UMAG_05088"/>
<accession>A0A0D1E1N8</accession>
<reference evidence="1 2" key="1">
    <citation type="journal article" date="2006" name="Nature">
        <title>Insights from the genome of the biotrophic fungal plant pathogen Ustilago maydis.</title>
        <authorList>
            <person name="Kamper J."/>
            <person name="Kahmann R."/>
            <person name="Bolker M."/>
            <person name="Ma L.J."/>
            <person name="Brefort T."/>
            <person name="Saville B.J."/>
            <person name="Banuett F."/>
            <person name="Kronstad J.W."/>
            <person name="Gold S.E."/>
            <person name="Muller O."/>
            <person name="Perlin M.H."/>
            <person name="Wosten H.A."/>
            <person name="de Vries R."/>
            <person name="Ruiz-Herrera J."/>
            <person name="Reynaga-Pena C.G."/>
            <person name="Snetselaar K."/>
            <person name="McCann M."/>
            <person name="Perez-Martin J."/>
            <person name="Feldbrugge M."/>
            <person name="Basse C.W."/>
            <person name="Steinberg G."/>
            <person name="Ibeas J.I."/>
            <person name="Holloman W."/>
            <person name="Guzman P."/>
            <person name="Farman M."/>
            <person name="Stajich J.E."/>
            <person name="Sentandreu R."/>
            <person name="Gonzalez-Prieto J.M."/>
            <person name="Kennell J.C."/>
            <person name="Molina L."/>
            <person name="Schirawski J."/>
            <person name="Mendoza-Mendoza A."/>
            <person name="Greilinger D."/>
            <person name="Munch K."/>
            <person name="Rossel N."/>
            <person name="Scherer M."/>
            <person name="Vranes M."/>
            <person name="Ladendorf O."/>
            <person name="Vincon V."/>
            <person name="Fuchs U."/>
            <person name="Sandrock B."/>
            <person name="Meng S."/>
            <person name="Ho E.C."/>
            <person name="Cahill M.J."/>
            <person name="Boyce K.J."/>
            <person name="Klose J."/>
            <person name="Klosterman S.J."/>
            <person name="Deelstra H.J."/>
            <person name="Ortiz-Castellanos L."/>
            <person name="Li W."/>
            <person name="Sanchez-Alonso P."/>
            <person name="Schreier P.H."/>
            <person name="Hauser-Hahn I."/>
            <person name="Vaupel M."/>
            <person name="Koopmann E."/>
            <person name="Friedrich G."/>
            <person name="Voss H."/>
            <person name="Schluter T."/>
            <person name="Margolis J."/>
            <person name="Platt D."/>
            <person name="Swimmer C."/>
            <person name="Gnirke A."/>
            <person name="Chen F."/>
            <person name="Vysotskaia V."/>
            <person name="Mannhaupt G."/>
            <person name="Guldener U."/>
            <person name="Munsterkotter M."/>
            <person name="Haase D."/>
            <person name="Oesterheld M."/>
            <person name="Mewes H.W."/>
            <person name="Mauceli E.W."/>
            <person name="DeCaprio D."/>
            <person name="Wade C.M."/>
            <person name="Butler J."/>
            <person name="Young S."/>
            <person name="Jaffe D.B."/>
            <person name="Calvo S."/>
            <person name="Nusbaum C."/>
            <person name="Galagan J."/>
            <person name="Birren B.W."/>
        </authorList>
    </citation>
    <scope>NUCLEOTIDE SEQUENCE [LARGE SCALE GENOMIC DNA]</scope>
    <source>
        <strain evidence="2">DSM 14603 / FGSC 9021 / UM521</strain>
    </source>
</reference>
<evidence type="ECO:0000313" key="2">
    <source>
        <dbReference type="Proteomes" id="UP000000561"/>
    </source>
</evidence>
<dbReference type="OMA" id="CLCAIEY"/>
<dbReference type="InParanoid" id="A0A0D1E1N8"/>
<sequence>MEAVAITEADGAERVVMQQMQPMQQVQTKWVDELKLSADELGKLSLRAYRHTRTRRIPESVLTTFVELINASFSGEQHTHNFGDKPRYASTEELLRDLDRDRGAWVLMLFAADKAEAEIETALGPGPERKEVAVAGAKLTLSGEGMDGGEGYTLVNPSYRAREHAEQLPTFWLGALGSIAPGAGATLISHIKTFLSTLTSQKPYRLRAYTVAQWGQSDPRYTIPPHSSLLSWFQSQHFEVLNYSWKPPGTWGSFYGACLCAIEYVHATDDDRST</sequence>
<dbReference type="eggNOG" id="ENOG502RCWW">
    <property type="taxonomic scope" value="Eukaryota"/>
</dbReference>